<evidence type="ECO:0000256" key="6">
    <source>
        <dbReference type="SAM" id="Phobius"/>
    </source>
</evidence>
<dbReference type="Proteomes" id="UP000008141">
    <property type="component" value="Unassembled WGS sequence"/>
</dbReference>
<comment type="subcellular location">
    <subcellularLocation>
        <location evidence="1">Membrane</location>
        <topology evidence="1">Multi-pass membrane protein</topology>
    </subcellularLocation>
</comment>
<dbReference type="PANTHER" id="PTHR11132">
    <property type="entry name" value="SOLUTE CARRIER FAMILY 35"/>
    <property type="match status" value="1"/>
</dbReference>
<evidence type="ECO:0000256" key="4">
    <source>
        <dbReference type="ARBA" id="ARBA00023136"/>
    </source>
</evidence>
<accession>E1Z9X2</accession>
<feature type="compositionally biased region" description="Low complexity" evidence="5">
    <location>
        <begin position="358"/>
        <end position="367"/>
    </location>
</feature>
<dbReference type="OrthoDB" id="6418713at2759"/>
<keyword evidence="4 6" id="KW-0472">Membrane</keyword>
<dbReference type="eggNOG" id="KOG1441">
    <property type="taxonomic scope" value="Eukaryota"/>
</dbReference>
<feature type="transmembrane region" description="Helical" evidence="6">
    <location>
        <begin position="121"/>
        <end position="139"/>
    </location>
</feature>
<feature type="transmembrane region" description="Helical" evidence="6">
    <location>
        <begin position="49"/>
        <end position="73"/>
    </location>
</feature>
<proteinExistence type="predicted"/>
<dbReference type="GeneID" id="17356819"/>
<feature type="transmembrane region" description="Helical" evidence="6">
    <location>
        <begin position="85"/>
        <end position="109"/>
    </location>
</feature>
<dbReference type="Pfam" id="PF03151">
    <property type="entry name" value="TPT"/>
    <property type="match status" value="1"/>
</dbReference>
<feature type="transmembrane region" description="Helical" evidence="6">
    <location>
        <begin position="245"/>
        <end position="264"/>
    </location>
</feature>
<dbReference type="InterPro" id="IPR050186">
    <property type="entry name" value="TPT_transporter"/>
</dbReference>
<keyword evidence="3 6" id="KW-1133">Transmembrane helix</keyword>
<feature type="transmembrane region" description="Helical" evidence="6">
    <location>
        <begin position="211"/>
        <end position="229"/>
    </location>
</feature>
<keyword evidence="2 6" id="KW-0812">Transmembrane</keyword>
<organism evidence="9">
    <name type="scientific">Chlorella variabilis</name>
    <name type="common">Green alga</name>
    <dbReference type="NCBI Taxonomy" id="554065"/>
    <lineage>
        <taxon>Eukaryota</taxon>
        <taxon>Viridiplantae</taxon>
        <taxon>Chlorophyta</taxon>
        <taxon>core chlorophytes</taxon>
        <taxon>Trebouxiophyceae</taxon>
        <taxon>Chlorellales</taxon>
        <taxon>Chlorellaceae</taxon>
        <taxon>Chlorella clade</taxon>
        <taxon>Chlorella</taxon>
    </lineage>
</organism>
<evidence type="ECO:0000256" key="2">
    <source>
        <dbReference type="ARBA" id="ARBA00022692"/>
    </source>
</evidence>
<feature type="region of interest" description="Disordered" evidence="5">
    <location>
        <begin position="349"/>
        <end position="378"/>
    </location>
</feature>
<dbReference type="RefSeq" id="XP_005849699.1">
    <property type="nucleotide sequence ID" value="XM_005849637.1"/>
</dbReference>
<feature type="transmembrane region" description="Helical" evidence="6">
    <location>
        <begin position="12"/>
        <end position="37"/>
    </location>
</feature>
<dbReference type="GO" id="GO:0016020">
    <property type="term" value="C:membrane"/>
    <property type="evidence" value="ECO:0007669"/>
    <property type="project" value="UniProtKB-SubCell"/>
</dbReference>
<feature type="transmembrane region" description="Helical" evidence="6">
    <location>
        <begin position="146"/>
        <end position="169"/>
    </location>
</feature>
<reference evidence="8 9" key="1">
    <citation type="journal article" date="2010" name="Plant Cell">
        <title>The Chlorella variabilis NC64A genome reveals adaptation to photosymbiosis, coevolution with viruses, and cryptic sex.</title>
        <authorList>
            <person name="Blanc G."/>
            <person name="Duncan G."/>
            <person name="Agarkova I."/>
            <person name="Borodovsky M."/>
            <person name="Gurnon J."/>
            <person name="Kuo A."/>
            <person name="Lindquist E."/>
            <person name="Lucas S."/>
            <person name="Pangilinan J."/>
            <person name="Polle J."/>
            <person name="Salamov A."/>
            <person name="Terry A."/>
            <person name="Yamada T."/>
            <person name="Dunigan D.D."/>
            <person name="Grigoriev I.V."/>
            <person name="Claverie J.M."/>
            <person name="Van Etten J.L."/>
        </authorList>
    </citation>
    <scope>NUCLEOTIDE SEQUENCE [LARGE SCALE GENOMIC DNA]</scope>
    <source>
        <strain evidence="8 9">NC64A</strain>
    </source>
</reference>
<dbReference type="InterPro" id="IPR004853">
    <property type="entry name" value="Sugar_P_trans_dom"/>
</dbReference>
<gene>
    <name evidence="8" type="ORF">CHLNCDRAFT_51167</name>
</gene>
<keyword evidence="9" id="KW-1185">Reference proteome</keyword>
<dbReference type="FunCoup" id="E1Z9X2">
    <property type="interactions" value="637"/>
</dbReference>
<evidence type="ECO:0000256" key="5">
    <source>
        <dbReference type="SAM" id="MobiDB-lite"/>
    </source>
</evidence>
<protein>
    <recommendedName>
        <fullName evidence="7">Sugar phosphate transporter domain-containing protein</fullName>
    </recommendedName>
</protein>
<dbReference type="AlphaFoldDB" id="E1Z9X2"/>
<evidence type="ECO:0000259" key="7">
    <source>
        <dbReference type="Pfam" id="PF03151"/>
    </source>
</evidence>
<sequence>MSQNKDKGSSQALWVHIAITYGYVFLWITLSAAVILYNKWVLAYYAFPYPIALTMWHMFFCAGLASLIIRAGYVEPVKMNAETYVRTIVPIGFLYAGTLWLGNAAYVYLSVSFIQMLKASMPVAVFAVGCMFGTEYFTIPRLLNMLVIGTGIAIASYGEINFIWIGVVLQMSSVATESMRLTLVQILLQASMAGCGRLWRRGIKLNPITTLYLIAPCCFAFLCVPFAFIELPKIINDTSVKLSPLIFLTNAGAAFGLNMAVFLLIGKTSALTMNVAGVVKDWILILLSYLIYKAPVTAMNLEGYGLAFAAVCFYNFRKLQEMQAASRAPAASSKSGGISMVPVQDEESTRLLQDSKMGGTSSSTALAGSGGTPLSSRG</sequence>
<dbReference type="KEGG" id="cvr:CHLNCDRAFT_51167"/>
<evidence type="ECO:0000256" key="1">
    <source>
        <dbReference type="ARBA" id="ARBA00004141"/>
    </source>
</evidence>
<dbReference type="EMBL" id="GL433839">
    <property type="protein sequence ID" value="EFN57597.1"/>
    <property type="molecule type" value="Genomic_DNA"/>
</dbReference>
<evidence type="ECO:0000313" key="8">
    <source>
        <dbReference type="EMBL" id="EFN57597.1"/>
    </source>
</evidence>
<dbReference type="InParanoid" id="E1Z9X2"/>
<feature type="transmembrane region" description="Helical" evidence="6">
    <location>
        <begin position="181"/>
        <end position="199"/>
    </location>
</feature>
<evidence type="ECO:0000313" key="9">
    <source>
        <dbReference type="Proteomes" id="UP000008141"/>
    </source>
</evidence>
<name>E1Z9X2_CHLVA</name>
<feature type="domain" description="Sugar phosphate transporter" evidence="7">
    <location>
        <begin position="23"/>
        <end position="315"/>
    </location>
</feature>
<evidence type="ECO:0000256" key="3">
    <source>
        <dbReference type="ARBA" id="ARBA00022989"/>
    </source>
</evidence>
<dbReference type="OMA" id="FLSIPWV"/>